<dbReference type="Pfam" id="PF19038">
    <property type="entry name" value="Fuz_longin_3"/>
    <property type="match status" value="1"/>
</dbReference>
<feature type="domain" description="FUZ/MON1/HPS1 first Longin" evidence="2">
    <location>
        <begin position="320"/>
        <end position="396"/>
    </location>
</feature>
<evidence type="ECO:0000313" key="6">
    <source>
        <dbReference type="Proteomes" id="UP000030693"/>
    </source>
</evidence>
<dbReference type="InterPro" id="IPR004353">
    <property type="entry name" value="Mon1"/>
</dbReference>
<sequence>MLDELLDSEALSDAMLSDLGSGQVSRSESLAALSSPILAAGSMPHSPDARTGSSDPVAAFAEDMAHCLGEIARGGEGTGVSPLLAADVAIEAPLTSPGPLAGSGSPSVEEGLSDLASGASSDSDSDSDSEAGVALSPAADSRATYLPHPAGTPDSDRHSVGEPGPGGASSDFGADASADHVADSTPTPESEVSSEPGPVPAPVAAATPAAVPPIQNFETQRKHGDEDTSWPSWSRRKKHFFILSSSGKPIYSFHGNEGEMSTMMGFLQAFISLFLDSRSAAPPGPRSGAGAASTAPSTPTGPGGDPGSGSLHSVDFQTDAGLDMVRAVKFGRNQIVFLLKQHIYLVAVSRLGEPELHLRQQLQYLYSHLVSVLSVSQIHSIFSNSQNYDLRNLLNQADTARLDSLARRMEREPMFWLNTVPVFPMQATLREALVASIQRASEEVQRDRLLATLVIHKYSSIITASFSPRYPLYTSDVHLIMNTVASKNLQHFIGVWLPICLPRFNPTAFLFAYVSTIETAPDICVVILSTDPSGVDSAQRTSNNIQSSILEILRPMHDAGGLGGSSMQWPLIWEYAGFPSFTPSQMSPHDIKGSLLGFLRHYVYISSATRQHHASPWITPYSIPRHQRRLLRMYRHAHQMIHTRTRPLRMFWTIGSHEIVVGWRYASSASALPLAADPRGGGGSVQDNFEMYLAFAPHTRKDDALSTIEILMRWVALNEKNAFMPDWLAFAV</sequence>
<feature type="domain" description="FUZ/MON1/HPS1 first Longin" evidence="2">
    <location>
        <begin position="238"/>
        <end position="277"/>
    </location>
</feature>
<dbReference type="GO" id="GO:0016192">
    <property type="term" value="P:vesicle-mediated transport"/>
    <property type="evidence" value="ECO:0007669"/>
    <property type="project" value="InterPro"/>
</dbReference>
<evidence type="ECO:0000259" key="3">
    <source>
        <dbReference type="Pfam" id="PF19037"/>
    </source>
</evidence>
<evidence type="ECO:0000313" key="5">
    <source>
        <dbReference type="EMBL" id="KCV71820.1"/>
    </source>
</evidence>
<evidence type="ECO:0000259" key="4">
    <source>
        <dbReference type="Pfam" id="PF19038"/>
    </source>
</evidence>
<feature type="domain" description="FUZ/MON1/HPS1 third Longin" evidence="4">
    <location>
        <begin position="599"/>
        <end position="716"/>
    </location>
</feature>
<reference evidence="5" key="1">
    <citation type="submission" date="2013-04" db="EMBL/GenBank/DDBJ databases">
        <title>The Genome Sequence of Fonticula alba ATCC 38817.</title>
        <authorList>
            <consortium name="The Broad Institute Genomics Platform"/>
            <person name="Russ C."/>
            <person name="Cuomo C."/>
            <person name="Burger G."/>
            <person name="Gray M.W."/>
            <person name="Holland P.W.H."/>
            <person name="King N."/>
            <person name="Lang F.B.F."/>
            <person name="Roger A.J."/>
            <person name="Ruiz-Trillo I."/>
            <person name="Brown M."/>
            <person name="Walker B."/>
            <person name="Young S."/>
            <person name="Zeng Q."/>
            <person name="Gargeya S."/>
            <person name="Fitzgerald M."/>
            <person name="Haas B."/>
            <person name="Abouelleil A."/>
            <person name="Allen A.W."/>
            <person name="Alvarado L."/>
            <person name="Arachchi H.M."/>
            <person name="Berlin A.M."/>
            <person name="Chapman S.B."/>
            <person name="Gainer-Dewar J."/>
            <person name="Goldberg J."/>
            <person name="Griggs A."/>
            <person name="Gujja S."/>
            <person name="Hansen M."/>
            <person name="Howarth C."/>
            <person name="Imamovic A."/>
            <person name="Ireland A."/>
            <person name="Larimer J."/>
            <person name="McCowan C."/>
            <person name="Murphy C."/>
            <person name="Pearson M."/>
            <person name="Poon T.W."/>
            <person name="Priest M."/>
            <person name="Roberts A."/>
            <person name="Saif S."/>
            <person name="Shea T."/>
            <person name="Sisk P."/>
            <person name="Sykes S."/>
            <person name="Wortman J."/>
            <person name="Nusbaum C."/>
            <person name="Birren B."/>
        </authorList>
    </citation>
    <scope>NUCLEOTIDE SEQUENCE [LARGE SCALE GENOMIC DNA]</scope>
    <source>
        <strain evidence="5">ATCC 38817</strain>
    </source>
</reference>
<dbReference type="AlphaFoldDB" id="A0A058ZBM0"/>
<gene>
    <name evidence="5" type="ORF">H696_01238</name>
</gene>
<name>A0A058ZBM0_FONAL</name>
<dbReference type="GO" id="GO:0035658">
    <property type="term" value="C:Mon1-Ccz1 complex"/>
    <property type="evidence" value="ECO:0007669"/>
    <property type="project" value="TreeGrafter"/>
</dbReference>
<dbReference type="EMBL" id="KB932202">
    <property type="protein sequence ID" value="KCV71820.1"/>
    <property type="molecule type" value="Genomic_DNA"/>
</dbReference>
<dbReference type="Proteomes" id="UP000030693">
    <property type="component" value="Unassembled WGS sequence"/>
</dbReference>
<feature type="domain" description="FUZ/MON1/HPS1 second Longin" evidence="3">
    <location>
        <begin position="462"/>
        <end position="532"/>
    </location>
</feature>
<keyword evidence="6" id="KW-1185">Reference proteome</keyword>
<dbReference type="eggNOG" id="KOG0997">
    <property type="taxonomic scope" value="Eukaryota"/>
</dbReference>
<feature type="compositionally biased region" description="Low complexity" evidence="1">
    <location>
        <begin position="184"/>
        <end position="213"/>
    </location>
</feature>
<dbReference type="InterPro" id="IPR043972">
    <property type="entry name" value="FUZ/MON1/HPS1_longin_1"/>
</dbReference>
<protein>
    <recommendedName>
        <fullName evidence="7">Vacuolar fusion protein MON1 homolog</fullName>
    </recommendedName>
</protein>
<dbReference type="GeneID" id="20525963"/>
<dbReference type="PRINTS" id="PR01546">
    <property type="entry name" value="YEAST73DUF"/>
</dbReference>
<dbReference type="InterPro" id="IPR043971">
    <property type="entry name" value="FUZ/MON1/HPS1_longin_2"/>
</dbReference>
<evidence type="ECO:0000259" key="2">
    <source>
        <dbReference type="Pfam" id="PF19036"/>
    </source>
</evidence>
<dbReference type="Pfam" id="PF19037">
    <property type="entry name" value="Fuz_longin_2"/>
    <property type="match status" value="1"/>
</dbReference>
<evidence type="ECO:0000256" key="1">
    <source>
        <dbReference type="SAM" id="MobiDB-lite"/>
    </source>
</evidence>
<dbReference type="GO" id="GO:0006623">
    <property type="term" value="P:protein targeting to vacuole"/>
    <property type="evidence" value="ECO:0007669"/>
    <property type="project" value="InterPro"/>
</dbReference>
<dbReference type="STRING" id="691883.A0A058ZBM0"/>
<dbReference type="PANTHER" id="PTHR13027">
    <property type="entry name" value="SAND PROTEIN-RELATED"/>
    <property type="match status" value="1"/>
</dbReference>
<feature type="compositionally biased region" description="Low complexity" evidence="1">
    <location>
        <begin position="94"/>
        <end position="122"/>
    </location>
</feature>
<organism evidence="5">
    <name type="scientific">Fonticula alba</name>
    <name type="common">Slime mold</name>
    <dbReference type="NCBI Taxonomy" id="691883"/>
    <lineage>
        <taxon>Eukaryota</taxon>
        <taxon>Rotosphaerida</taxon>
        <taxon>Fonticulaceae</taxon>
        <taxon>Fonticula</taxon>
    </lineage>
</organism>
<dbReference type="InterPro" id="IPR043970">
    <property type="entry name" value="FUZ/MON1/HPS1_longin_3"/>
</dbReference>
<feature type="region of interest" description="Disordered" evidence="1">
    <location>
        <begin position="94"/>
        <end position="232"/>
    </location>
</feature>
<feature type="compositionally biased region" description="Low complexity" evidence="1">
    <location>
        <begin position="281"/>
        <end position="300"/>
    </location>
</feature>
<feature type="region of interest" description="Disordered" evidence="1">
    <location>
        <begin position="281"/>
        <end position="313"/>
    </location>
</feature>
<accession>A0A058ZBM0</accession>
<dbReference type="PANTHER" id="PTHR13027:SF7">
    <property type="entry name" value="VACUOLAR FUSION PROTEIN MON1 HOMOLOG"/>
    <property type="match status" value="1"/>
</dbReference>
<dbReference type="Pfam" id="PF19036">
    <property type="entry name" value="Fuz_longin_1"/>
    <property type="match status" value="2"/>
</dbReference>
<proteinExistence type="predicted"/>
<dbReference type="OMA" id="LANFVMC"/>
<evidence type="ECO:0008006" key="7">
    <source>
        <dbReference type="Google" id="ProtNLM"/>
    </source>
</evidence>
<dbReference type="OrthoDB" id="272411at2759"/>
<dbReference type="RefSeq" id="XP_009493398.1">
    <property type="nucleotide sequence ID" value="XM_009495123.1"/>
</dbReference>